<comment type="cofactor">
    <cofactor evidence="1">
        <name>[4Fe-4S] cluster</name>
        <dbReference type="ChEBI" id="CHEBI:49883"/>
    </cofactor>
</comment>
<organism evidence="7 8">
    <name type="scientific">Dasania phycosphaerae</name>
    <dbReference type="NCBI Taxonomy" id="2950436"/>
    <lineage>
        <taxon>Bacteria</taxon>
        <taxon>Pseudomonadati</taxon>
        <taxon>Pseudomonadota</taxon>
        <taxon>Gammaproteobacteria</taxon>
        <taxon>Cellvibrionales</taxon>
        <taxon>Spongiibacteraceae</taxon>
        <taxon>Dasania</taxon>
    </lineage>
</organism>
<dbReference type="Gene3D" id="3.20.20.70">
    <property type="entry name" value="Aldolase class I"/>
    <property type="match status" value="1"/>
</dbReference>
<dbReference type="CDD" id="cd01335">
    <property type="entry name" value="Radical_SAM"/>
    <property type="match status" value="1"/>
</dbReference>
<feature type="domain" description="Radical SAM core" evidence="6">
    <location>
        <begin position="35"/>
        <end position="239"/>
    </location>
</feature>
<evidence type="ECO:0000256" key="1">
    <source>
        <dbReference type="ARBA" id="ARBA00001966"/>
    </source>
</evidence>
<evidence type="ECO:0000256" key="5">
    <source>
        <dbReference type="ARBA" id="ARBA00023014"/>
    </source>
</evidence>
<dbReference type="Proteomes" id="UP001069090">
    <property type="component" value="Unassembled WGS sequence"/>
</dbReference>
<dbReference type="GO" id="GO:0003824">
    <property type="term" value="F:catalytic activity"/>
    <property type="evidence" value="ECO:0007669"/>
    <property type="project" value="InterPro"/>
</dbReference>
<dbReference type="InterPro" id="IPR013785">
    <property type="entry name" value="Aldolase_TIM"/>
</dbReference>
<gene>
    <name evidence="7" type="ORF">O0V09_14855</name>
</gene>
<protein>
    <submittedName>
        <fullName evidence="7">Radical SAM protein</fullName>
    </submittedName>
</protein>
<proteinExistence type="predicted"/>
<dbReference type="Pfam" id="PF04055">
    <property type="entry name" value="Radical_SAM"/>
    <property type="match status" value="1"/>
</dbReference>
<dbReference type="EMBL" id="JAPTGG010000013">
    <property type="protein sequence ID" value="MCZ0866489.1"/>
    <property type="molecule type" value="Genomic_DNA"/>
</dbReference>
<dbReference type="InterPro" id="IPR007197">
    <property type="entry name" value="rSAM"/>
</dbReference>
<sequence length="301" mass="33147">MSKVRLGPDGVHIFDRDSGTNVLLDEIVPPRDRWTFSPRQVSIALTNACDLECTHCYASKIPARLDVESVKQWMLELDGAGCFGVGFGGGEPMLYPKIQELCQFGSAHTNLAITMTSHGHRLSVPLVEALKSSVNFLRISMDGVHQTYEKIRGRSFLSLLEKLSLIKGQIPFGINYVVNESTIVDLMRAAEIAEEFQAKELLLLPEAAHGRGNAVTQQTLTQLSDWIGSYRGSLQLSISSAHSELVRNQPPLPSESEEIAFAHIDANGILKRCSFDSDGQIISDKGVVHAFNKLIEERESA</sequence>
<keyword evidence="5" id="KW-0411">Iron-sulfur</keyword>
<keyword evidence="8" id="KW-1185">Reference proteome</keyword>
<evidence type="ECO:0000259" key="6">
    <source>
        <dbReference type="PROSITE" id="PS51918"/>
    </source>
</evidence>
<dbReference type="SUPFAM" id="SSF102114">
    <property type="entry name" value="Radical SAM enzymes"/>
    <property type="match status" value="1"/>
</dbReference>
<name>A0A9J6RQC0_9GAMM</name>
<dbReference type="InterPro" id="IPR058240">
    <property type="entry name" value="rSAM_sf"/>
</dbReference>
<dbReference type="GO" id="GO:0051536">
    <property type="term" value="F:iron-sulfur cluster binding"/>
    <property type="evidence" value="ECO:0007669"/>
    <property type="project" value="UniProtKB-KW"/>
</dbReference>
<keyword evidence="4" id="KW-0408">Iron</keyword>
<reference evidence="7 8" key="1">
    <citation type="submission" date="2022-12" db="EMBL/GenBank/DDBJ databases">
        <title>Dasania phycosphaerae sp. nov., isolated from particulate material of the south coast of Korea.</title>
        <authorList>
            <person name="Jiang Y."/>
        </authorList>
    </citation>
    <scope>NUCLEOTIDE SEQUENCE [LARGE SCALE GENOMIC DNA]</scope>
    <source>
        <strain evidence="7 8">GY-19</strain>
    </source>
</reference>
<evidence type="ECO:0000256" key="2">
    <source>
        <dbReference type="ARBA" id="ARBA00022691"/>
    </source>
</evidence>
<dbReference type="RefSeq" id="WP_268905163.1">
    <property type="nucleotide sequence ID" value="NZ_JAPTGG010000013.1"/>
</dbReference>
<evidence type="ECO:0000313" key="7">
    <source>
        <dbReference type="EMBL" id="MCZ0866489.1"/>
    </source>
</evidence>
<comment type="caution">
    <text evidence="7">The sequence shown here is derived from an EMBL/GenBank/DDBJ whole genome shotgun (WGS) entry which is preliminary data.</text>
</comment>
<evidence type="ECO:0000256" key="4">
    <source>
        <dbReference type="ARBA" id="ARBA00023004"/>
    </source>
</evidence>
<dbReference type="AlphaFoldDB" id="A0A9J6RQC0"/>
<dbReference type="PROSITE" id="PS51918">
    <property type="entry name" value="RADICAL_SAM"/>
    <property type="match status" value="1"/>
</dbReference>
<evidence type="ECO:0000256" key="3">
    <source>
        <dbReference type="ARBA" id="ARBA00022723"/>
    </source>
</evidence>
<dbReference type="GO" id="GO:0046872">
    <property type="term" value="F:metal ion binding"/>
    <property type="evidence" value="ECO:0007669"/>
    <property type="project" value="UniProtKB-KW"/>
</dbReference>
<dbReference type="PANTHER" id="PTHR11228:SF7">
    <property type="entry name" value="PQQA PEPTIDE CYCLASE"/>
    <property type="match status" value="1"/>
</dbReference>
<dbReference type="PANTHER" id="PTHR11228">
    <property type="entry name" value="RADICAL SAM DOMAIN PROTEIN"/>
    <property type="match status" value="1"/>
</dbReference>
<keyword evidence="3" id="KW-0479">Metal-binding</keyword>
<keyword evidence="2" id="KW-0949">S-adenosyl-L-methionine</keyword>
<accession>A0A9J6RQC0</accession>
<dbReference type="SFLD" id="SFLDG01067">
    <property type="entry name" value="SPASM/twitch_domain_containing"/>
    <property type="match status" value="1"/>
</dbReference>
<dbReference type="InterPro" id="IPR050377">
    <property type="entry name" value="Radical_SAM_PqqE_MftC-like"/>
</dbReference>
<evidence type="ECO:0000313" key="8">
    <source>
        <dbReference type="Proteomes" id="UP001069090"/>
    </source>
</evidence>
<dbReference type="SFLD" id="SFLDS00029">
    <property type="entry name" value="Radical_SAM"/>
    <property type="match status" value="1"/>
</dbReference>